<gene>
    <name evidence="5" type="ORF">C7U55_00565</name>
</gene>
<dbReference type="GO" id="GO:0003677">
    <property type="term" value="F:DNA binding"/>
    <property type="evidence" value="ECO:0007669"/>
    <property type="project" value="UniProtKB-KW"/>
</dbReference>
<dbReference type="Proteomes" id="UP000241201">
    <property type="component" value="Unassembled WGS sequence"/>
</dbReference>
<name>A0A2T3G3R0_9FIRM</name>
<comment type="caution">
    <text evidence="5">The sequence shown here is derived from an EMBL/GenBank/DDBJ whole genome shotgun (WGS) entry which is preliminary data.</text>
</comment>
<proteinExistence type="predicted"/>
<evidence type="ECO:0000313" key="6">
    <source>
        <dbReference type="Proteomes" id="UP000241201"/>
    </source>
</evidence>
<keyword evidence="2" id="KW-0238">DNA-binding</keyword>
<dbReference type="PANTHER" id="PTHR42756">
    <property type="entry name" value="TRANSCRIPTIONAL REGULATOR, MARR"/>
    <property type="match status" value="1"/>
</dbReference>
<dbReference type="GO" id="GO:0003700">
    <property type="term" value="F:DNA-binding transcription factor activity"/>
    <property type="evidence" value="ECO:0007669"/>
    <property type="project" value="InterPro"/>
</dbReference>
<evidence type="ECO:0000256" key="2">
    <source>
        <dbReference type="ARBA" id="ARBA00023125"/>
    </source>
</evidence>
<sequence>MLEDQFHFQLLKCFNHQKRWINQRTIQIDVLPGQSKVLQCLDEHGPLSPKEIGKLCIVDKSTTTSLLNKMEKMNYIEKKNQNHDKRSILIHLTKLGKEKAKLVKQICLESDQFILQGLSKKEQREIIHLLKQMNNTLEKEDTHGNTK</sequence>
<evidence type="ECO:0000313" key="5">
    <source>
        <dbReference type="EMBL" id="PST42081.1"/>
    </source>
</evidence>
<dbReference type="InterPro" id="IPR036388">
    <property type="entry name" value="WH-like_DNA-bd_sf"/>
</dbReference>
<dbReference type="Pfam" id="PF01047">
    <property type="entry name" value="MarR"/>
    <property type="match status" value="1"/>
</dbReference>
<dbReference type="PRINTS" id="PR00598">
    <property type="entry name" value="HTHMARR"/>
</dbReference>
<evidence type="ECO:0000256" key="1">
    <source>
        <dbReference type="ARBA" id="ARBA00023015"/>
    </source>
</evidence>
<keyword evidence="6" id="KW-1185">Reference proteome</keyword>
<dbReference type="AlphaFoldDB" id="A0A2T3G3R0"/>
<keyword evidence="1" id="KW-0805">Transcription regulation</keyword>
<protein>
    <submittedName>
        <fullName evidence="5">MarR family transcriptional regulator</fullName>
    </submittedName>
</protein>
<dbReference type="RefSeq" id="WP_106986877.1">
    <property type="nucleotide sequence ID" value="NZ_DBGCOW010000022.1"/>
</dbReference>
<dbReference type="InterPro" id="IPR000835">
    <property type="entry name" value="HTH_MarR-typ"/>
</dbReference>
<dbReference type="EMBL" id="PYLP01000001">
    <property type="protein sequence ID" value="PST42081.1"/>
    <property type="molecule type" value="Genomic_DNA"/>
</dbReference>
<feature type="domain" description="HTH marR-type" evidence="4">
    <location>
        <begin position="1"/>
        <end position="135"/>
    </location>
</feature>
<dbReference type="SUPFAM" id="SSF46785">
    <property type="entry name" value="Winged helix' DNA-binding domain"/>
    <property type="match status" value="1"/>
</dbReference>
<reference evidence="6" key="1">
    <citation type="submission" date="2018-03" db="EMBL/GenBank/DDBJ databases">
        <title>Lachnoclostridium SNUG30370 gen.nov., sp.nov., isolated from human faeces.</title>
        <authorList>
            <person name="Seo B."/>
            <person name="Jeon K."/>
            <person name="Ko G."/>
        </authorList>
    </citation>
    <scope>NUCLEOTIDE SEQUENCE [LARGE SCALE GENOMIC DNA]</scope>
    <source>
        <strain evidence="6">SNUG30370</strain>
    </source>
</reference>
<dbReference type="GeneID" id="77469596"/>
<evidence type="ECO:0000259" key="4">
    <source>
        <dbReference type="PROSITE" id="PS50995"/>
    </source>
</evidence>
<dbReference type="PANTHER" id="PTHR42756:SF1">
    <property type="entry name" value="TRANSCRIPTIONAL REPRESSOR OF EMRAB OPERON"/>
    <property type="match status" value="1"/>
</dbReference>
<organism evidence="5 6">
    <name type="scientific">Faecalibacillus faecis</name>
    <dbReference type="NCBI Taxonomy" id="1982628"/>
    <lineage>
        <taxon>Bacteria</taxon>
        <taxon>Bacillati</taxon>
        <taxon>Bacillota</taxon>
        <taxon>Erysipelotrichia</taxon>
        <taxon>Erysipelotrichales</taxon>
        <taxon>Coprobacillaceae</taxon>
        <taxon>Faecalibacillus</taxon>
    </lineage>
</organism>
<dbReference type="SMART" id="SM00347">
    <property type="entry name" value="HTH_MARR"/>
    <property type="match status" value="1"/>
</dbReference>
<accession>A0A2T3G3R0</accession>
<dbReference type="InterPro" id="IPR036390">
    <property type="entry name" value="WH_DNA-bd_sf"/>
</dbReference>
<evidence type="ECO:0000256" key="3">
    <source>
        <dbReference type="ARBA" id="ARBA00023163"/>
    </source>
</evidence>
<dbReference type="PROSITE" id="PS50995">
    <property type="entry name" value="HTH_MARR_2"/>
    <property type="match status" value="1"/>
</dbReference>
<dbReference type="Gene3D" id="1.10.10.10">
    <property type="entry name" value="Winged helix-like DNA-binding domain superfamily/Winged helix DNA-binding domain"/>
    <property type="match status" value="1"/>
</dbReference>
<keyword evidence="3" id="KW-0804">Transcription</keyword>